<dbReference type="PANTHER" id="PTHR15911:SF6">
    <property type="entry name" value="WW DOMAIN-CONTAINING ADAPTER PROTEIN WITH COILED-COIL"/>
    <property type="match status" value="1"/>
</dbReference>
<proteinExistence type="predicted"/>
<dbReference type="InterPro" id="IPR001202">
    <property type="entry name" value="WW_dom"/>
</dbReference>
<evidence type="ECO:0000256" key="2">
    <source>
        <dbReference type="ARBA" id="ARBA00022853"/>
    </source>
</evidence>
<feature type="region of interest" description="Disordered" evidence="4">
    <location>
        <begin position="1"/>
        <end position="28"/>
    </location>
</feature>
<dbReference type="InterPro" id="IPR036020">
    <property type="entry name" value="WW_dom_sf"/>
</dbReference>
<dbReference type="SUPFAM" id="SSF51045">
    <property type="entry name" value="WW domain"/>
    <property type="match status" value="1"/>
</dbReference>
<accession>A0A504YW64</accession>
<evidence type="ECO:0000259" key="5">
    <source>
        <dbReference type="PROSITE" id="PS50020"/>
    </source>
</evidence>
<dbReference type="GO" id="GO:0005634">
    <property type="term" value="C:nucleus"/>
    <property type="evidence" value="ECO:0007669"/>
    <property type="project" value="UniProtKB-SubCell"/>
</dbReference>
<evidence type="ECO:0000256" key="4">
    <source>
        <dbReference type="SAM" id="MobiDB-lite"/>
    </source>
</evidence>
<gene>
    <name evidence="6" type="ORF">FGIG_02141</name>
</gene>
<keyword evidence="3" id="KW-0539">Nucleus</keyword>
<organism evidence="6 7">
    <name type="scientific">Fasciola gigantica</name>
    <name type="common">Giant liver fluke</name>
    <dbReference type="NCBI Taxonomy" id="46835"/>
    <lineage>
        <taxon>Eukaryota</taxon>
        <taxon>Metazoa</taxon>
        <taxon>Spiralia</taxon>
        <taxon>Lophotrochozoa</taxon>
        <taxon>Platyhelminthes</taxon>
        <taxon>Trematoda</taxon>
        <taxon>Digenea</taxon>
        <taxon>Plagiorchiida</taxon>
        <taxon>Echinostomata</taxon>
        <taxon>Echinostomatoidea</taxon>
        <taxon>Fasciolidae</taxon>
        <taxon>Fasciola</taxon>
    </lineage>
</organism>
<keyword evidence="7" id="KW-1185">Reference proteome</keyword>
<dbReference type="STRING" id="46835.A0A504YW64"/>
<dbReference type="InterPro" id="IPR038867">
    <property type="entry name" value="WAC"/>
</dbReference>
<reference evidence="6 7" key="1">
    <citation type="submission" date="2019-04" db="EMBL/GenBank/DDBJ databases">
        <title>Annotation for the trematode Fasciola gigantica.</title>
        <authorList>
            <person name="Choi Y.-J."/>
        </authorList>
    </citation>
    <scope>NUCLEOTIDE SEQUENCE [LARGE SCALE GENOMIC DNA]</scope>
    <source>
        <strain evidence="6">Uganda_cow_1</strain>
    </source>
</reference>
<dbReference type="PROSITE" id="PS50020">
    <property type="entry name" value="WW_DOMAIN_2"/>
    <property type="match status" value="1"/>
</dbReference>
<dbReference type="GO" id="GO:0003682">
    <property type="term" value="F:chromatin binding"/>
    <property type="evidence" value="ECO:0007669"/>
    <property type="project" value="TreeGrafter"/>
</dbReference>
<dbReference type="GO" id="GO:0010506">
    <property type="term" value="P:regulation of autophagy"/>
    <property type="evidence" value="ECO:0007669"/>
    <property type="project" value="TreeGrafter"/>
</dbReference>
<dbReference type="GO" id="GO:1904263">
    <property type="term" value="P:positive regulation of TORC1 signaling"/>
    <property type="evidence" value="ECO:0007669"/>
    <property type="project" value="TreeGrafter"/>
</dbReference>
<comment type="caution">
    <text evidence="6">The sequence shown here is derived from an EMBL/GenBank/DDBJ whole genome shotgun (WGS) entry which is preliminary data.</text>
</comment>
<feature type="region of interest" description="Disordered" evidence="4">
    <location>
        <begin position="85"/>
        <end position="119"/>
    </location>
</feature>
<sequence>MEDFTDGSGHSGDTVNHRTKRMRASRGRSEKNAIRFCGDWSEQLSSKGKIHFYNYITEVSQWQKPPEWKLPNMDHDELVRLLRAREQPDTGSLKRPRAVGALQTNSVKDTDDDQPSASPKRAKYIAEIRALNPTQELSRSNCITPVTHKICLSRRLNSRLSPRKNL</sequence>
<dbReference type="PANTHER" id="PTHR15911">
    <property type="entry name" value="WW DOMAIN-CONTAINING ADAPTER PROTEIN WITH COILED-COIL"/>
    <property type="match status" value="1"/>
</dbReference>
<dbReference type="OrthoDB" id="10072039at2759"/>
<protein>
    <recommendedName>
        <fullName evidence="5">WW domain-containing protein</fullName>
    </recommendedName>
</protein>
<feature type="compositionally biased region" description="Basic residues" evidence="4">
    <location>
        <begin position="17"/>
        <end position="26"/>
    </location>
</feature>
<comment type="subcellular location">
    <subcellularLocation>
        <location evidence="1">Nucleus</location>
    </subcellularLocation>
</comment>
<name>A0A504YW64_FASGI</name>
<evidence type="ECO:0000313" key="7">
    <source>
        <dbReference type="Proteomes" id="UP000316759"/>
    </source>
</evidence>
<dbReference type="PROSITE" id="PS01159">
    <property type="entry name" value="WW_DOMAIN_1"/>
    <property type="match status" value="1"/>
</dbReference>
<dbReference type="EMBL" id="SUNJ01002786">
    <property type="protein sequence ID" value="TPP65714.1"/>
    <property type="molecule type" value="Genomic_DNA"/>
</dbReference>
<evidence type="ECO:0000256" key="3">
    <source>
        <dbReference type="ARBA" id="ARBA00023242"/>
    </source>
</evidence>
<keyword evidence="2" id="KW-0156">Chromatin regulator</keyword>
<dbReference type="Gene3D" id="2.20.70.10">
    <property type="match status" value="1"/>
</dbReference>
<evidence type="ECO:0000313" key="6">
    <source>
        <dbReference type="EMBL" id="TPP65714.1"/>
    </source>
</evidence>
<dbReference type="Proteomes" id="UP000316759">
    <property type="component" value="Unassembled WGS sequence"/>
</dbReference>
<dbReference type="AlphaFoldDB" id="A0A504YW64"/>
<dbReference type="CDD" id="cd00201">
    <property type="entry name" value="WW"/>
    <property type="match status" value="1"/>
</dbReference>
<feature type="domain" description="WW" evidence="5">
    <location>
        <begin position="40"/>
        <end position="67"/>
    </location>
</feature>
<evidence type="ECO:0000256" key="1">
    <source>
        <dbReference type="ARBA" id="ARBA00004123"/>
    </source>
</evidence>
<dbReference type="GO" id="GO:0006325">
    <property type="term" value="P:chromatin organization"/>
    <property type="evidence" value="ECO:0007669"/>
    <property type="project" value="UniProtKB-KW"/>
</dbReference>
<dbReference type="GO" id="GO:0000993">
    <property type="term" value="F:RNA polymerase II complex binding"/>
    <property type="evidence" value="ECO:0007669"/>
    <property type="project" value="TreeGrafter"/>
</dbReference>